<name>A0A6V1QBW0_HETAK</name>
<dbReference type="AlphaFoldDB" id="A0A6V1QBW0"/>
<accession>A0A6V1QBW0</accession>
<reference evidence="2" key="1">
    <citation type="submission" date="2021-01" db="EMBL/GenBank/DDBJ databases">
        <authorList>
            <person name="Corre E."/>
            <person name="Pelletier E."/>
            <person name="Niang G."/>
            <person name="Scheremetjew M."/>
            <person name="Finn R."/>
            <person name="Kale V."/>
            <person name="Holt S."/>
            <person name="Cochrane G."/>
            <person name="Meng A."/>
            <person name="Brown T."/>
            <person name="Cohen L."/>
        </authorList>
    </citation>
    <scope>NUCLEOTIDE SEQUENCE</scope>
    <source>
        <strain evidence="2">CCMP3107</strain>
    </source>
</reference>
<keyword evidence="1" id="KW-0812">Transmembrane</keyword>
<dbReference type="EMBL" id="HBIU01023268">
    <property type="protein sequence ID" value="CAE0632103.1"/>
    <property type="molecule type" value="Transcribed_RNA"/>
</dbReference>
<feature type="transmembrane region" description="Helical" evidence="1">
    <location>
        <begin position="123"/>
        <end position="148"/>
    </location>
</feature>
<sequence>MKLMQFASSLFLMFGIFLGANLGANALKNTHFQKFHKNNNISSGRAAQTIAGPGGKLQTMEGGKLSRLAPPRQYFPLHSQNQPDDAIPVQENPDKSQPKSLLQKLKTLVLGDAKMDKAKLRSLGAAALLSYGWVSNTSYMICLSLAWYVHARRSGLSPLAPGQWPQFLAVYGGFFVVQNVIRPLRFAFSVFMTPVFDRMVAFIMKRTGLSKPKAFGVTVFLVNICGTFTLLFTGVTLASLAAGVPIFPSKSASLTAGLVL</sequence>
<organism evidence="2">
    <name type="scientific">Heterosigma akashiwo</name>
    <name type="common">Chromophytic alga</name>
    <name type="synonym">Heterosigma carterae</name>
    <dbReference type="NCBI Taxonomy" id="2829"/>
    <lineage>
        <taxon>Eukaryota</taxon>
        <taxon>Sar</taxon>
        <taxon>Stramenopiles</taxon>
        <taxon>Ochrophyta</taxon>
        <taxon>Raphidophyceae</taxon>
        <taxon>Chattonellales</taxon>
        <taxon>Chattonellaceae</taxon>
        <taxon>Heterosigma</taxon>
    </lineage>
</organism>
<feature type="transmembrane region" description="Helical" evidence="1">
    <location>
        <begin position="214"/>
        <end position="247"/>
    </location>
</feature>
<evidence type="ECO:0000256" key="1">
    <source>
        <dbReference type="SAM" id="Phobius"/>
    </source>
</evidence>
<feature type="transmembrane region" description="Helical" evidence="1">
    <location>
        <begin position="6"/>
        <end position="27"/>
    </location>
</feature>
<dbReference type="PANTHER" id="PTHR34370">
    <property type="entry name" value="OS04G0600100 PROTEIN"/>
    <property type="match status" value="1"/>
</dbReference>
<proteinExistence type="predicted"/>
<gene>
    <name evidence="2" type="ORF">HAKA00212_LOCUS10808</name>
</gene>
<keyword evidence="1" id="KW-0472">Membrane</keyword>
<evidence type="ECO:0000313" key="2">
    <source>
        <dbReference type="EMBL" id="CAE0632103.1"/>
    </source>
</evidence>
<dbReference type="PANTHER" id="PTHR34370:SF1">
    <property type="entry name" value="OS04G0600100 PROTEIN"/>
    <property type="match status" value="1"/>
</dbReference>
<protein>
    <submittedName>
        <fullName evidence="2">Uncharacterized protein</fullName>
    </submittedName>
</protein>
<feature type="transmembrane region" description="Helical" evidence="1">
    <location>
        <begin position="168"/>
        <end position="193"/>
    </location>
</feature>
<keyword evidence="1" id="KW-1133">Transmembrane helix</keyword>